<evidence type="ECO:0000256" key="1">
    <source>
        <dbReference type="ARBA" id="ARBA00022490"/>
    </source>
</evidence>
<keyword evidence="1 11" id="KW-0963">Cytoplasm</keyword>
<keyword evidence="10 11" id="KW-0694">RNA-binding</keyword>
<keyword evidence="3 11" id="KW-0698">rRNA processing</keyword>
<comment type="function">
    <text evidence="11">Required for correct processing of both the 5' and 3' ends of 5S rRNA precursor. Cleaves both sides of a double-stranded region yielding mature 5S rRNA in one step.</text>
</comment>
<feature type="domain" description="Toprim" evidence="13">
    <location>
        <begin position="5"/>
        <end position="88"/>
    </location>
</feature>
<evidence type="ECO:0000256" key="7">
    <source>
        <dbReference type="ARBA" id="ARBA00022759"/>
    </source>
</evidence>
<keyword evidence="9" id="KW-0460">Magnesium</keyword>
<organism evidence="14 15">
    <name type="scientific">Fictibacillus barbaricus</name>
    <dbReference type="NCBI Taxonomy" id="182136"/>
    <lineage>
        <taxon>Bacteria</taxon>
        <taxon>Bacillati</taxon>
        <taxon>Bacillota</taxon>
        <taxon>Bacilli</taxon>
        <taxon>Bacillales</taxon>
        <taxon>Fictibacillaceae</taxon>
        <taxon>Fictibacillus</taxon>
    </lineage>
</organism>
<evidence type="ECO:0000259" key="13">
    <source>
        <dbReference type="PROSITE" id="PS50880"/>
    </source>
</evidence>
<reference evidence="14 15" key="1">
    <citation type="submission" date="2021-01" db="EMBL/GenBank/DDBJ databases">
        <title>Genome Sequencing of Type Strains.</title>
        <authorList>
            <person name="Lemaire J.F."/>
            <person name="Inderbitzin P."/>
            <person name="Collins S.B."/>
            <person name="Wespe N."/>
            <person name="Knight-Connoni V."/>
        </authorList>
    </citation>
    <scope>NUCLEOTIDE SEQUENCE [LARGE SCALE GENOMIC DNA]</scope>
    <source>
        <strain evidence="14 15">DSM 14730</strain>
    </source>
</reference>
<dbReference type="Proteomes" id="UP001319060">
    <property type="component" value="Unassembled WGS sequence"/>
</dbReference>
<dbReference type="GO" id="GO:0043822">
    <property type="term" value="F:ribonuclease M5 activity"/>
    <property type="evidence" value="ECO:0007669"/>
    <property type="project" value="UniProtKB-EC"/>
</dbReference>
<dbReference type="Pfam" id="PF13331">
    <property type="entry name" value="DUF4093"/>
    <property type="match status" value="1"/>
</dbReference>
<comment type="caution">
    <text evidence="14">The sequence shown here is derived from an EMBL/GenBank/DDBJ whole genome shotgun (WGS) entry which is preliminary data.</text>
</comment>
<name>A0ABS2Z991_9BACL</name>
<dbReference type="EC" id="3.1.26.8" evidence="11 12"/>
<dbReference type="RefSeq" id="WP_188404537.1">
    <property type="nucleotide sequence ID" value="NZ_BMCE01000007.1"/>
</dbReference>
<dbReference type="HAMAP" id="MF_01469">
    <property type="entry name" value="RNase_M5"/>
    <property type="match status" value="1"/>
</dbReference>
<evidence type="ECO:0000256" key="2">
    <source>
        <dbReference type="ARBA" id="ARBA00022517"/>
    </source>
</evidence>
<proteinExistence type="inferred from homology"/>
<evidence type="ECO:0000256" key="8">
    <source>
        <dbReference type="ARBA" id="ARBA00022801"/>
    </source>
</evidence>
<comment type="similarity">
    <text evidence="11">Belongs to the ribonuclease M5 family.</text>
</comment>
<evidence type="ECO:0000256" key="11">
    <source>
        <dbReference type="HAMAP-Rule" id="MF_01469"/>
    </source>
</evidence>
<evidence type="ECO:0000256" key="10">
    <source>
        <dbReference type="ARBA" id="ARBA00022884"/>
    </source>
</evidence>
<keyword evidence="8 11" id="KW-0378">Hydrolase</keyword>
<evidence type="ECO:0000313" key="15">
    <source>
        <dbReference type="Proteomes" id="UP001319060"/>
    </source>
</evidence>
<dbReference type="PANTHER" id="PTHR39156">
    <property type="entry name" value="RIBONUCLEASE M5"/>
    <property type="match status" value="1"/>
</dbReference>
<dbReference type="PROSITE" id="PS50880">
    <property type="entry name" value="TOPRIM"/>
    <property type="match status" value="1"/>
</dbReference>
<dbReference type="InterPro" id="IPR034141">
    <property type="entry name" value="TOPRIM_RNase_M5-like"/>
</dbReference>
<dbReference type="EMBL" id="JAFHKS010000035">
    <property type="protein sequence ID" value="MBN3543838.1"/>
    <property type="molecule type" value="Genomic_DNA"/>
</dbReference>
<dbReference type="InterPro" id="IPR025156">
    <property type="entry name" value="RNase_M5_C"/>
</dbReference>
<dbReference type="PANTHER" id="PTHR39156:SF1">
    <property type="entry name" value="RIBONUCLEASE M5"/>
    <property type="match status" value="1"/>
</dbReference>
<dbReference type="Gene3D" id="3.40.1360.10">
    <property type="match status" value="1"/>
</dbReference>
<comment type="catalytic activity">
    <reaction evidence="11">
        <text>Endonucleolytic cleavage of RNA, removing 21 and 42 nucleotides, respectively, from the 5'- and 3'-termini of a 5S-rRNA precursor.</text>
        <dbReference type="EC" id="3.1.26.8"/>
    </reaction>
</comment>
<dbReference type="InterPro" id="IPR006171">
    <property type="entry name" value="TOPRIM_dom"/>
</dbReference>
<keyword evidence="5" id="KW-0479">Metal-binding</keyword>
<evidence type="ECO:0000313" key="14">
    <source>
        <dbReference type="EMBL" id="MBN3543838.1"/>
    </source>
</evidence>
<evidence type="ECO:0000256" key="9">
    <source>
        <dbReference type="ARBA" id="ARBA00022842"/>
    </source>
</evidence>
<evidence type="ECO:0000256" key="3">
    <source>
        <dbReference type="ARBA" id="ARBA00022552"/>
    </source>
</evidence>
<protein>
    <recommendedName>
        <fullName evidence="11 12">Ribonuclease M5</fullName>
        <ecNumber evidence="11 12">3.1.26.8</ecNumber>
    </recommendedName>
    <alternativeName>
        <fullName evidence="11">RNase M5</fullName>
    </alternativeName>
    <alternativeName>
        <fullName evidence="11">Ribosomal RNA terminal maturase M5</fullName>
    </alternativeName>
</protein>
<keyword evidence="2 11" id="KW-0690">Ribosome biogenesis</keyword>
<keyword evidence="6 11" id="KW-0699">rRNA-binding</keyword>
<sequence length="190" mass="21235">MKKIKEIIVVEGKSDTLAIKRSVIADTIETNGSEISIDTLNRIKRAHETRGIIVFTDPDFPGKRIRQIVSEFVPGCKHAYLDKADALAKGNKGVGVEHASREAIIAALSHVREELIEPEDELISWDDLMSAGLTGGSDSKHRREIIGKELRLGYMNAKQLHKRLNMFRVTPAEFEQALKALYSNEEDNKA</sequence>
<keyword evidence="7 11" id="KW-0255">Endonuclease</keyword>
<evidence type="ECO:0000256" key="4">
    <source>
        <dbReference type="ARBA" id="ARBA00022722"/>
    </source>
</evidence>
<keyword evidence="15" id="KW-1185">Reference proteome</keyword>
<gene>
    <name evidence="11 14" type="primary">rnmV</name>
    <name evidence="14" type="ORF">JYA64_00775</name>
</gene>
<dbReference type="SMART" id="SM00493">
    <property type="entry name" value="TOPRIM"/>
    <property type="match status" value="1"/>
</dbReference>
<dbReference type="NCBIfam" id="TIGR00334">
    <property type="entry name" value="5S_RNA_mat_M5"/>
    <property type="match status" value="1"/>
</dbReference>
<evidence type="ECO:0000256" key="6">
    <source>
        <dbReference type="ARBA" id="ARBA00022730"/>
    </source>
</evidence>
<evidence type="ECO:0000256" key="5">
    <source>
        <dbReference type="ARBA" id="ARBA00022723"/>
    </source>
</evidence>
<accession>A0ABS2Z991</accession>
<comment type="subcellular location">
    <subcellularLocation>
        <location evidence="11">Cytoplasm</location>
    </subcellularLocation>
</comment>
<dbReference type="Pfam" id="PF01751">
    <property type="entry name" value="Toprim"/>
    <property type="match status" value="1"/>
</dbReference>
<evidence type="ECO:0000256" key="12">
    <source>
        <dbReference type="NCBIfam" id="TIGR00334"/>
    </source>
</evidence>
<dbReference type="CDD" id="cd01027">
    <property type="entry name" value="TOPRIM_RNase_M5_like"/>
    <property type="match status" value="1"/>
</dbReference>
<dbReference type="InterPro" id="IPR004466">
    <property type="entry name" value="RNase_M5"/>
</dbReference>
<keyword evidence="4 11" id="KW-0540">Nuclease</keyword>
<dbReference type="SUPFAM" id="SSF110455">
    <property type="entry name" value="Toprim domain"/>
    <property type="match status" value="1"/>
</dbReference>